<name>A0ABU9VHV4_9BACI</name>
<evidence type="ECO:0000256" key="4">
    <source>
        <dbReference type="ARBA" id="ARBA00022525"/>
    </source>
</evidence>
<dbReference type="InterPro" id="IPR022398">
    <property type="entry name" value="Peptidase_S8_His-AS"/>
</dbReference>
<dbReference type="Gene3D" id="3.40.50.200">
    <property type="entry name" value="Peptidase S8/S53 domain"/>
    <property type="match status" value="1"/>
</dbReference>
<dbReference type="PROSITE" id="PS00136">
    <property type="entry name" value="SUBTILASE_ASP"/>
    <property type="match status" value="1"/>
</dbReference>
<feature type="chain" id="PRO_5047221651" evidence="12">
    <location>
        <begin position="23"/>
        <end position="586"/>
    </location>
</feature>
<dbReference type="RefSeq" id="WP_343130158.1">
    <property type="nucleotide sequence ID" value="NZ_JBCITK010000001.1"/>
</dbReference>
<keyword evidence="12" id="KW-0732">Signal</keyword>
<evidence type="ECO:0000256" key="1">
    <source>
        <dbReference type="ARBA" id="ARBA00001913"/>
    </source>
</evidence>
<dbReference type="PANTHER" id="PTHR43806:SF11">
    <property type="entry name" value="CEREVISIN-RELATED"/>
    <property type="match status" value="1"/>
</dbReference>
<dbReference type="PROSITE" id="PS00137">
    <property type="entry name" value="SUBTILASE_HIS"/>
    <property type="match status" value="1"/>
</dbReference>
<dbReference type="InterPro" id="IPR050131">
    <property type="entry name" value="Peptidase_S8_subtilisin-like"/>
</dbReference>
<comment type="caution">
    <text evidence="14">The sequence shown here is derived from an EMBL/GenBank/DDBJ whole genome shotgun (WGS) entry which is preliminary data.</text>
</comment>
<dbReference type="SUPFAM" id="SSF52743">
    <property type="entry name" value="Subtilisin-like"/>
    <property type="match status" value="1"/>
</dbReference>
<dbReference type="GO" id="GO:0016787">
    <property type="term" value="F:hydrolase activity"/>
    <property type="evidence" value="ECO:0007669"/>
    <property type="project" value="UniProtKB-KW"/>
</dbReference>
<reference evidence="14 15" key="1">
    <citation type="submission" date="2024-03" db="EMBL/GenBank/DDBJ databases">
        <title>Bacilli Hybrid Assemblies.</title>
        <authorList>
            <person name="Kovac J."/>
        </authorList>
    </citation>
    <scope>NUCLEOTIDE SEQUENCE [LARGE SCALE GENOMIC DNA]</scope>
    <source>
        <strain evidence="14 15">FSL R7-0666</strain>
    </source>
</reference>
<keyword evidence="15" id="KW-1185">Reference proteome</keyword>
<dbReference type="PROSITE" id="PS00138">
    <property type="entry name" value="SUBTILASE_SER"/>
    <property type="match status" value="1"/>
</dbReference>
<evidence type="ECO:0000256" key="9">
    <source>
        <dbReference type="PROSITE-ProRule" id="PRU01240"/>
    </source>
</evidence>
<dbReference type="PROSITE" id="PS51892">
    <property type="entry name" value="SUBTILASE"/>
    <property type="match status" value="1"/>
</dbReference>
<accession>A0ABU9VHV4</accession>
<dbReference type="InterPro" id="IPR023828">
    <property type="entry name" value="Peptidase_S8_Ser-AS"/>
</dbReference>
<evidence type="ECO:0000256" key="11">
    <source>
        <dbReference type="SAM" id="MobiDB-lite"/>
    </source>
</evidence>
<dbReference type="InterPro" id="IPR000209">
    <property type="entry name" value="Peptidase_S8/S53_dom"/>
</dbReference>
<evidence type="ECO:0000313" key="15">
    <source>
        <dbReference type="Proteomes" id="UP001418796"/>
    </source>
</evidence>
<comment type="subcellular location">
    <subcellularLocation>
        <location evidence="2">Secreted</location>
    </subcellularLocation>
</comment>
<dbReference type="EC" id="3.4.-.-" evidence="14"/>
<feature type="active site" description="Charge relay system" evidence="9">
    <location>
        <position position="525"/>
    </location>
</feature>
<evidence type="ECO:0000256" key="3">
    <source>
        <dbReference type="ARBA" id="ARBA00011073"/>
    </source>
</evidence>
<organism evidence="14 15">
    <name type="scientific">Alkalicoccobacillus gibsonii</name>
    <dbReference type="NCBI Taxonomy" id="79881"/>
    <lineage>
        <taxon>Bacteria</taxon>
        <taxon>Bacillati</taxon>
        <taxon>Bacillota</taxon>
        <taxon>Bacilli</taxon>
        <taxon>Bacillales</taxon>
        <taxon>Bacillaceae</taxon>
        <taxon>Alkalicoccobacillus</taxon>
    </lineage>
</organism>
<evidence type="ECO:0000256" key="12">
    <source>
        <dbReference type="SAM" id="SignalP"/>
    </source>
</evidence>
<keyword evidence="5 9" id="KW-0645">Protease</keyword>
<dbReference type="PRINTS" id="PR00723">
    <property type="entry name" value="SUBTILISIN"/>
</dbReference>
<evidence type="ECO:0000256" key="10">
    <source>
        <dbReference type="RuleBase" id="RU003355"/>
    </source>
</evidence>
<feature type="signal peptide" evidence="12">
    <location>
        <begin position="1"/>
        <end position="22"/>
    </location>
</feature>
<keyword evidence="8" id="KW-0106">Calcium</keyword>
<evidence type="ECO:0000256" key="7">
    <source>
        <dbReference type="ARBA" id="ARBA00022825"/>
    </source>
</evidence>
<evidence type="ECO:0000259" key="13">
    <source>
        <dbReference type="Pfam" id="PF00082"/>
    </source>
</evidence>
<gene>
    <name evidence="14" type="ORF">MKY91_08605</name>
</gene>
<dbReference type="InterPro" id="IPR023827">
    <property type="entry name" value="Peptidase_S8_Asp-AS"/>
</dbReference>
<dbReference type="PANTHER" id="PTHR43806">
    <property type="entry name" value="PEPTIDASE S8"/>
    <property type="match status" value="1"/>
</dbReference>
<comment type="similarity">
    <text evidence="3 9 10">Belongs to the peptidase S8 family.</text>
</comment>
<evidence type="ECO:0000313" key="14">
    <source>
        <dbReference type="EMBL" id="MEN0643202.1"/>
    </source>
</evidence>
<dbReference type="Proteomes" id="UP001418796">
    <property type="component" value="Unassembled WGS sequence"/>
</dbReference>
<evidence type="ECO:0000256" key="5">
    <source>
        <dbReference type="ARBA" id="ARBA00022670"/>
    </source>
</evidence>
<dbReference type="EMBL" id="JBCITK010000001">
    <property type="protein sequence ID" value="MEN0643202.1"/>
    <property type="molecule type" value="Genomic_DNA"/>
</dbReference>
<dbReference type="CDD" id="cd07484">
    <property type="entry name" value="Peptidases_S8_Thermitase_like"/>
    <property type="match status" value="1"/>
</dbReference>
<feature type="domain" description="Peptidase S8/S53" evidence="13">
    <location>
        <begin position="329"/>
        <end position="573"/>
    </location>
</feature>
<keyword evidence="4" id="KW-0964">Secreted</keyword>
<dbReference type="InterPro" id="IPR036852">
    <property type="entry name" value="Peptidase_S8/S53_dom_sf"/>
</dbReference>
<keyword evidence="7 9" id="KW-0720">Serine protease</keyword>
<feature type="region of interest" description="Disordered" evidence="11">
    <location>
        <begin position="113"/>
        <end position="133"/>
    </location>
</feature>
<dbReference type="Pfam" id="PF00082">
    <property type="entry name" value="Peptidase_S8"/>
    <property type="match status" value="1"/>
</dbReference>
<comment type="cofactor">
    <cofactor evidence="1">
        <name>Ca(2+)</name>
        <dbReference type="ChEBI" id="CHEBI:29108"/>
    </cofactor>
</comment>
<sequence>MNVKRFIKPLLIIAACALVVVAASYTFPTDEATDYQGVSVKQQYDVHSMDRLLANDLKQTTSLFIQQINQQFESWADSSSMSTASFQSELNEHPHITGFARMKDDQVLESAGFQGNPDVRKLDNSTGDHKYSDPYERNGSQYMLLGKTLEDGSMIIGEVDLTFVQSFIKDIASVADAGGNFFASSENTDVEWKTMDDVPAGQHVETVSELGWKIVVHSEDQKPMKAAEHFHESRAVVKLKSANDAKKFFEANDQLTIIETNEPFYLVEKKDTSSEQLLNQLEGSPYVIYAEPDYRFAKQDAIPNDEFFEPYQWNLKQLDLEKAWNDTDGSGVTIAIIDTGIDPNHVELKNKSEKGYNAIDDTEDATDQHGHGTHVSGIAAAVTDNQDGIAGVSWNSKILPIKVLDENGEGSSYAVAKGLYWAVDNGADVVNMSLGDYHDSKVLYDAIRYAYEKDVVIVTASGNDNVGDAMYPAAYPEVLTVAALDESKDRAFYSNYGDHVDIAAPGTSIPSLFLDDQYVVMSGTSMASPHVAGLCALIRSVNPSLSNDEVYDIVRDTATDLGAPGVDQYYGYGEINANAAIKQAKQ</sequence>
<keyword evidence="6 9" id="KW-0378">Hydrolase</keyword>
<evidence type="ECO:0000256" key="2">
    <source>
        <dbReference type="ARBA" id="ARBA00004613"/>
    </source>
</evidence>
<evidence type="ECO:0000256" key="8">
    <source>
        <dbReference type="ARBA" id="ARBA00022837"/>
    </source>
</evidence>
<feature type="active site" description="Charge relay system" evidence="9">
    <location>
        <position position="371"/>
    </location>
</feature>
<feature type="active site" description="Charge relay system" evidence="9">
    <location>
        <position position="338"/>
    </location>
</feature>
<protein>
    <submittedName>
        <fullName evidence="14">S8 family peptidase</fullName>
        <ecNumber evidence="14">3.4.-.-</ecNumber>
    </submittedName>
</protein>
<dbReference type="InterPro" id="IPR034084">
    <property type="entry name" value="Thermitase-like_dom"/>
</dbReference>
<proteinExistence type="inferred from homology"/>
<dbReference type="InterPro" id="IPR015500">
    <property type="entry name" value="Peptidase_S8_subtilisin-rel"/>
</dbReference>
<evidence type="ECO:0000256" key="6">
    <source>
        <dbReference type="ARBA" id="ARBA00022801"/>
    </source>
</evidence>
<feature type="compositionally biased region" description="Basic and acidic residues" evidence="11">
    <location>
        <begin position="118"/>
        <end position="133"/>
    </location>
</feature>